<evidence type="ECO:0000313" key="1">
    <source>
        <dbReference type="EMBL" id="GII26953.1"/>
    </source>
</evidence>
<dbReference type="EMBL" id="BOOO01000002">
    <property type="protein sequence ID" value="GII26953.1"/>
    <property type="molecule type" value="Genomic_DNA"/>
</dbReference>
<dbReference type="Proteomes" id="UP000650628">
    <property type="component" value="Unassembled WGS sequence"/>
</dbReference>
<dbReference type="RefSeq" id="WP_203951062.1">
    <property type="nucleotide sequence ID" value="NZ_BOOO01000002.1"/>
</dbReference>
<name>A0A8J3TIC0_9ACTN</name>
<accession>A0A8J3TIC0</accession>
<reference evidence="1 2" key="1">
    <citation type="submission" date="2021-01" db="EMBL/GenBank/DDBJ databases">
        <title>Whole genome shotgun sequence of Planotetraspora mira NBRC 15435.</title>
        <authorList>
            <person name="Komaki H."/>
            <person name="Tamura T."/>
        </authorList>
    </citation>
    <scope>NUCLEOTIDE SEQUENCE [LARGE SCALE GENOMIC DNA]</scope>
    <source>
        <strain evidence="1 2">NBRC 15435</strain>
    </source>
</reference>
<proteinExistence type="predicted"/>
<gene>
    <name evidence="1" type="ORF">Pmi06nite_03950</name>
</gene>
<comment type="caution">
    <text evidence="1">The sequence shown here is derived from an EMBL/GenBank/DDBJ whole genome shotgun (WGS) entry which is preliminary data.</text>
</comment>
<dbReference type="AlphaFoldDB" id="A0A8J3TIC0"/>
<protein>
    <submittedName>
        <fullName evidence="1">Uncharacterized protein</fullName>
    </submittedName>
</protein>
<sequence length="63" mass="7095">MTGIALYGYLVRVRRMAEQAARMELERERRAAEVAEAVAAERNRIARELLPGGVLLTDAAPRW</sequence>
<keyword evidence="2" id="KW-1185">Reference proteome</keyword>
<organism evidence="1 2">
    <name type="scientific">Planotetraspora mira</name>
    <dbReference type="NCBI Taxonomy" id="58121"/>
    <lineage>
        <taxon>Bacteria</taxon>
        <taxon>Bacillati</taxon>
        <taxon>Actinomycetota</taxon>
        <taxon>Actinomycetes</taxon>
        <taxon>Streptosporangiales</taxon>
        <taxon>Streptosporangiaceae</taxon>
        <taxon>Planotetraspora</taxon>
    </lineage>
</organism>
<evidence type="ECO:0000313" key="2">
    <source>
        <dbReference type="Proteomes" id="UP000650628"/>
    </source>
</evidence>